<dbReference type="Pfam" id="PF06445">
    <property type="entry name" value="GyrI-like"/>
    <property type="match status" value="1"/>
</dbReference>
<dbReference type="EMBL" id="FQUQ01000001">
    <property type="protein sequence ID" value="SHE50579.1"/>
    <property type="molecule type" value="Genomic_DNA"/>
</dbReference>
<name>A0A1M4U1I2_9SPHI</name>
<reference evidence="6" key="1">
    <citation type="submission" date="2016-11" db="EMBL/GenBank/DDBJ databases">
        <authorList>
            <person name="Varghese N."/>
            <person name="Submissions S."/>
        </authorList>
    </citation>
    <scope>NUCLEOTIDE SEQUENCE [LARGE SCALE GENOMIC DNA]</scope>
    <source>
        <strain evidence="6">DSM 16990</strain>
    </source>
</reference>
<evidence type="ECO:0000256" key="3">
    <source>
        <dbReference type="ARBA" id="ARBA00023163"/>
    </source>
</evidence>
<dbReference type="PROSITE" id="PS01124">
    <property type="entry name" value="HTH_ARAC_FAMILY_2"/>
    <property type="match status" value="1"/>
</dbReference>
<dbReference type="STRING" id="288992.SAMN04488522_101400"/>
<dbReference type="GO" id="GO:0043565">
    <property type="term" value="F:sequence-specific DNA binding"/>
    <property type="evidence" value="ECO:0007669"/>
    <property type="project" value="InterPro"/>
</dbReference>
<evidence type="ECO:0000256" key="2">
    <source>
        <dbReference type="ARBA" id="ARBA00023125"/>
    </source>
</evidence>
<protein>
    <submittedName>
        <fullName evidence="5">Transcriptional regulator, AraC family</fullName>
    </submittedName>
</protein>
<dbReference type="PRINTS" id="PR00032">
    <property type="entry name" value="HTHARAC"/>
</dbReference>
<evidence type="ECO:0000256" key="1">
    <source>
        <dbReference type="ARBA" id="ARBA00023015"/>
    </source>
</evidence>
<dbReference type="InterPro" id="IPR020449">
    <property type="entry name" value="Tscrpt_reg_AraC-type_HTH"/>
</dbReference>
<proteinExistence type="predicted"/>
<keyword evidence="2" id="KW-0238">DNA-binding</keyword>
<dbReference type="SMART" id="SM00871">
    <property type="entry name" value="AraC_E_bind"/>
    <property type="match status" value="1"/>
</dbReference>
<evidence type="ECO:0000259" key="4">
    <source>
        <dbReference type="PROSITE" id="PS01124"/>
    </source>
</evidence>
<dbReference type="InterPro" id="IPR010499">
    <property type="entry name" value="AraC_E-bd"/>
</dbReference>
<dbReference type="SUPFAM" id="SSF55136">
    <property type="entry name" value="Probable bacterial effector-binding domain"/>
    <property type="match status" value="1"/>
</dbReference>
<dbReference type="Gene3D" id="3.20.80.10">
    <property type="entry name" value="Regulatory factor, effector binding domain"/>
    <property type="match status" value="1"/>
</dbReference>
<evidence type="ECO:0000313" key="6">
    <source>
        <dbReference type="Proteomes" id="UP000184287"/>
    </source>
</evidence>
<keyword evidence="3" id="KW-0804">Transcription</keyword>
<dbReference type="Pfam" id="PF12833">
    <property type="entry name" value="HTH_18"/>
    <property type="match status" value="1"/>
</dbReference>
<keyword evidence="6" id="KW-1185">Reference proteome</keyword>
<dbReference type="PANTHER" id="PTHR40055">
    <property type="entry name" value="TRANSCRIPTIONAL REGULATOR YGIV-RELATED"/>
    <property type="match status" value="1"/>
</dbReference>
<dbReference type="InterPro" id="IPR009057">
    <property type="entry name" value="Homeodomain-like_sf"/>
</dbReference>
<dbReference type="SUPFAM" id="SSF46689">
    <property type="entry name" value="Homeodomain-like"/>
    <property type="match status" value="2"/>
</dbReference>
<keyword evidence="1" id="KW-0805">Transcription regulation</keyword>
<dbReference type="InterPro" id="IPR011256">
    <property type="entry name" value="Reg_factor_effector_dom_sf"/>
</dbReference>
<dbReference type="SMART" id="SM00342">
    <property type="entry name" value="HTH_ARAC"/>
    <property type="match status" value="1"/>
</dbReference>
<dbReference type="PANTHER" id="PTHR40055:SF1">
    <property type="entry name" value="TRANSCRIPTIONAL REGULATOR YGIV-RELATED"/>
    <property type="match status" value="1"/>
</dbReference>
<accession>A0A1M4U1I2</accession>
<dbReference type="Proteomes" id="UP000184287">
    <property type="component" value="Unassembled WGS sequence"/>
</dbReference>
<dbReference type="AlphaFoldDB" id="A0A1M4U1I2"/>
<sequence length="283" mass="32158">MNGIKMKNEASANLNCVYNTISLIEKNYDQVISIEELEEVSHYSYRNIQRIFKYTCGETVGAYQKRLRVENAYKMMLYTSDNISSIALKVGFANLASFSKAFKQHFGIAPKEAKFQKNPLLAKSEIFPVEAAELIKPEMVYLPPVTVYYGTAFINYIDEAVEALWGEFMKNEFPERGNEFYGIIADEPLIRENLNCRYDTCSSMQARNTRLPSKIIGGGKYAQFTHLGGYETIEDTYTKIYSGWILGAGLEFGPSPVIEKYIKHPGNTTSVEEQLTYILLPLN</sequence>
<gene>
    <name evidence="5" type="ORF">SAMN04488522_101400</name>
</gene>
<dbReference type="GO" id="GO:0003700">
    <property type="term" value="F:DNA-binding transcription factor activity"/>
    <property type="evidence" value="ECO:0007669"/>
    <property type="project" value="InterPro"/>
</dbReference>
<dbReference type="InterPro" id="IPR018060">
    <property type="entry name" value="HTH_AraC"/>
</dbReference>
<feature type="domain" description="HTH araC/xylS-type" evidence="4">
    <location>
        <begin position="18"/>
        <end position="116"/>
    </location>
</feature>
<dbReference type="InterPro" id="IPR029442">
    <property type="entry name" value="GyrI-like"/>
</dbReference>
<dbReference type="Gene3D" id="1.10.10.60">
    <property type="entry name" value="Homeodomain-like"/>
    <property type="match status" value="2"/>
</dbReference>
<evidence type="ECO:0000313" key="5">
    <source>
        <dbReference type="EMBL" id="SHE50579.1"/>
    </source>
</evidence>
<dbReference type="InterPro" id="IPR050908">
    <property type="entry name" value="SmbC-like"/>
</dbReference>
<organism evidence="5 6">
    <name type="scientific">Pedobacter caeni</name>
    <dbReference type="NCBI Taxonomy" id="288992"/>
    <lineage>
        <taxon>Bacteria</taxon>
        <taxon>Pseudomonadati</taxon>
        <taxon>Bacteroidota</taxon>
        <taxon>Sphingobacteriia</taxon>
        <taxon>Sphingobacteriales</taxon>
        <taxon>Sphingobacteriaceae</taxon>
        <taxon>Pedobacter</taxon>
    </lineage>
</organism>